<evidence type="ECO:0000256" key="2">
    <source>
        <dbReference type="ARBA" id="ARBA00022692"/>
    </source>
</evidence>
<comment type="subcellular location">
    <subcellularLocation>
        <location evidence="1">Membrane</location>
        <topology evidence="1">Multi-pass membrane protein</topology>
    </subcellularLocation>
</comment>
<accession>A0A1J4J6N1</accession>
<dbReference type="GeneID" id="94848126"/>
<feature type="transmembrane region" description="Helical" evidence="6">
    <location>
        <begin position="197"/>
        <end position="215"/>
    </location>
</feature>
<sequence length="360" mass="39547">MWKEKLLSIFGFSMLSLMYGTSYGIAVLGLETYPGATLIGLRMIFAVLSSGIICLFRIIAQPKIRLDIRESVKFHKIDMLKSAFGGIMYYGFPHSLIGVAQRAIPSNTVHIAQSCVPFFAFIFANFMLADEKFSCKRFYPQLLALIGTVLTTIPTKDTSTTQPPVAQDYIFLVVAIASFGFGSVYMKSGLGSAEPTICGLFQLIGSAIYSVSFALAYDRPAAIKESLEKTTWVTIAWPFILGAVHTCGCAYCYLWTCKRLGAVVASFSNFGQIVVGVLIGIFFFDEWGKYKKNDFIMSGCGLFILMIAIICGFLDDIRPGKKDESTVSLISENASLTNDSSNREGIADYDRPVNNKPLLA</sequence>
<dbReference type="GO" id="GO:0016020">
    <property type="term" value="C:membrane"/>
    <property type="evidence" value="ECO:0007669"/>
    <property type="project" value="UniProtKB-SubCell"/>
</dbReference>
<dbReference type="EMBL" id="MLAK01001460">
    <property type="protein sequence ID" value="OHS92844.1"/>
    <property type="molecule type" value="Genomic_DNA"/>
</dbReference>
<organism evidence="8 9">
    <name type="scientific">Tritrichomonas foetus</name>
    <dbReference type="NCBI Taxonomy" id="1144522"/>
    <lineage>
        <taxon>Eukaryota</taxon>
        <taxon>Metamonada</taxon>
        <taxon>Parabasalia</taxon>
        <taxon>Tritrichomonadida</taxon>
        <taxon>Tritrichomonadidae</taxon>
        <taxon>Tritrichomonas</taxon>
    </lineage>
</organism>
<evidence type="ECO:0000256" key="1">
    <source>
        <dbReference type="ARBA" id="ARBA00004141"/>
    </source>
</evidence>
<feature type="transmembrane region" description="Helical" evidence="6">
    <location>
        <begin position="166"/>
        <end position="185"/>
    </location>
</feature>
<keyword evidence="9" id="KW-1185">Reference proteome</keyword>
<evidence type="ECO:0000259" key="7">
    <source>
        <dbReference type="Pfam" id="PF00892"/>
    </source>
</evidence>
<feature type="transmembrane region" description="Helical" evidence="6">
    <location>
        <begin position="295"/>
        <end position="314"/>
    </location>
</feature>
<dbReference type="Proteomes" id="UP000179807">
    <property type="component" value="Unassembled WGS sequence"/>
</dbReference>
<comment type="caution">
    <text evidence="8">The sequence shown here is derived from an EMBL/GenBank/DDBJ whole genome shotgun (WGS) entry which is preliminary data.</text>
</comment>
<dbReference type="PANTHER" id="PTHR32322">
    <property type="entry name" value="INNER MEMBRANE TRANSPORTER"/>
    <property type="match status" value="1"/>
</dbReference>
<evidence type="ECO:0000256" key="6">
    <source>
        <dbReference type="SAM" id="Phobius"/>
    </source>
</evidence>
<name>A0A1J4J6N1_9EUKA</name>
<evidence type="ECO:0000313" key="8">
    <source>
        <dbReference type="EMBL" id="OHS92844.1"/>
    </source>
</evidence>
<dbReference type="PANTHER" id="PTHR32322:SF2">
    <property type="entry name" value="EAMA DOMAIN-CONTAINING PROTEIN"/>
    <property type="match status" value="1"/>
</dbReference>
<protein>
    <submittedName>
        <fullName evidence="8">Integral membrane protein</fullName>
    </submittedName>
</protein>
<feature type="compositionally biased region" description="Basic and acidic residues" evidence="5">
    <location>
        <begin position="341"/>
        <end position="353"/>
    </location>
</feature>
<feature type="transmembrane region" description="Helical" evidence="6">
    <location>
        <begin position="80"/>
        <end position="104"/>
    </location>
</feature>
<dbReference type="AlphaFoldDB" id="A0A1J4J6N1"/>
<feature type="domain" description="EamA" evidence="7">
    <location>
        <begin position="9"/>
        <end position="152"/>
    </location>
</feature>
<evidence type="ECO:0000256" key="4">
    <source>
        <dbReference type="ARBA" id="ARBA00023136"/>
    </source>
</evidence>
<dbReference type="InterPro" id="IPR050638">
    <property type="entry name" value="AA-Vitamin_Transporters"/>
</dbReference>
<feature type="transmembrane region" description="Helical" evidence="6">
    <location>
        <begin position="39"/>
        <end position="59"/>
    </location>
</feature>
<evidence type="ECO:0000313" key="9">
    <source>
        <dbReference type="Proteomes" id="UP000179807"/>
    </source>
</evidence>
<evidence type="ECO:0000256" key="5">
    <source>
        <dbReference type="SAM" id="MobiDB-lite"/>
    </source>
</evidence>
<dbReference type="RefSeq" id="XP_068345981.1">
    <property type="nucleotide sequence ID" value="XM_068513422.1"/>
</dbReference>
<keyword evidence="2 6" id="KW-0812">Transmembrane</keyword>
<dbReference type="Pfam" id="PF00892">
    <property type="entry name" value="EamA"/>
    <property type="match status" value="1"/>
</dbReference>
<dbReference type="InterPro" id="IPR000620">
    <property type="entry name" value="EamA_dom"/>
</dbReference>
<dbReference type="VEuPathDB" id="TrichDB:TRFO_40827"/>
<feature type="region of interest" description="Disordered" evidence="5">
    <location>
        <begin position="337"/>
        <end position="360"/>
    </location>
</feature>
<keyword evidence="3 6" id="KW-1133">Transmembrane helix</keyword>
<dbReference type="InterPro" id="IPR037185">
    <property type="entry name" value="EmrE-like"/>
</dbReference>
<reference evidence="8" key="1">
    <citation type="submission" date="2016-10" db="EMBL/GenBank/DDBJ databases">
        <authorList>
            <person name="Benchimol M."/>
            <person name="Almeida L.G."/>
            <person name="Vasconcelos A.T."/>
            <person name="Perreira-Neves A."/>
            <person name="Rosa I.A."/>
            <person name="Tasca T."/>
            <person name="Bogo M.R."/>
            <person name="de Souza W."/>
        </authorList>
    </citation>
    <scope>NUCLEOTIDE SEQUENCE [LARGE SCALE GENOMIC DNA]</scope>
    <source>
        <strain evidence="8">K</strain>
    </source>
</reference>
<feature type="transmembrane region" description="Helical" evidence="6">
    <location>
        <begin position="235"/>
        <end position="255"/>
    </location>
</feature>
<gene>
    <name evidence="8" type="ORF">TRFO_40827</name>
</gene>
<feature type="transmembrane region" description="Helical" evidence="6">
    <location>
        <begin position="110"/>
        <end position="129"/>
    </location>
</feature>
<feature type="transmembrane region" description="Helical" evidence="6">
    <location>
        <begin position="262"/>
        <end position="283"/>
    </location>
</feature>
<dbReference type="SUPFAM" id="SSF103481">
    <property type="entry name" value="Multidrug resistance efflux transporter EmrE"/>
    <property type="match status" value="2"/>
</dbReference>
<feature type="transmembrane region" description="Helical" evidence="6">
    <location>
        <begin position="138"/>
        <end position="154"/>
    </location>
</feature>
<evidence type="ECO:0000256" key="3">
    <source>
        <dbReference type="ARBA" id="ARBA00022989"/>
    </source>
</evidence>
<keyword evidence="4 6" id="KW-0472">Membrane</keyword>
<proteinExistence type="predicted"/>